<evidence type="ECO:0000256" key="1">
    <source>
        <dbReference type="ARBA" id="ARBA00023242"/>
    </source>
</evidence>
<reference evidence="4" key="1">
    <citation type="submission" date="2022-07" db="EMBL/GenBank/DDBJ databases">
        <title>Fungi with potential for degradation of polypropylene.</title>
        <authorList>
            <person name="Gostincar C."/>
        </authorList>
    </citation>
    <scope>NUCLEOTIDE SEQUENCE</scope>
    <source>
        <strain evidence="4">EXF-13308</strain>
    </source>
</reference>
<gene>
    <name evidence="4" type="ORF">NKR23_g5888</name>
</gene>
<dbReference type="PANTHER" id="PTHR47425">
    <property type="entry name" value="FARB-RELATED"/>
    <property type="match status" value="1"/>
</dbReference>
<dbReference type="Pfam" id="PF04082">
    <property type="entry name" value="Fungal_trans"/>
    <property type="match status" value="1"/>
</dbReference>
<organism evidence="4 5">
    <name type="scientific">Pleurostoma richardsiae</name>
    <dbReference type="NCBI Taxonomy" id="41990"/>
    <lineage>
        <taxon>Eukaryota</taxon>
        <taxon>Fungi</taxon>
        <taxon>Dikarya</taxon>
        <taxon>Ascomycota</taxon>
        <taxon>Pezizomycotina</taxon>
        <taxon>Sordariomycetes</taxon>
        <taxon>Sordariomycetidae</taxon>
        <taxon>Calosphaeriales</taxon>
        <taxon>Pleurostomataceae</taxon>
        <taxon>Pleurostoma</taxon>
    </lineage>
</organism>
<dbReference type="AlphaFoldDB" id="A0AA38RSF5"/>
<feature type="compositionally biased region" description="Polar residues" evidence="2">
    <location>
        <begin position="380"/>
        <end position="399"/>
    </location>
</feature>
<comment type="caution">
    <text evidence="4">The sequence shown here is derived from an EMBL/GenBank/DDBJ whole genome shotgun (WGS) entry which is preliminary data.</text>
</comment>
<evidence type="ECO:0000256" key="2">
    <source>
        <dbReference type="SAM" id="MobiDB-lite"/>
    </source>
</evidence>
<accession>A0AA38RSF5</accession>
<keyword evidence="1" id="KW-0539">Nucleus</keyword>
<dbReference type="PANTHER" id="PTHR47425:SF2">
    <property type="entry name" value="FARB-RELATED"/>
    <property type="match status" value="1"/>
</dbReference>
<dbReference type="GO" id="GO:0008270">
    <property type="term" value="F:zinc ion binding"/>
    <property type="evidence" value="ECO:0007669"/>
    <property type="project" value="InterPro"/>
</dbReference>
<dbReference type="EMBL" id="JANBVO010000016">
    <property type="protein sequence ID" value="KAJ9144528.1"/>
    <property type="molecule type" value="Genomic_DNA"/>
</dbReference>
<keyword evidence="5" id="KW-1185">Reference proteome</keyword>
<dbReference type="CDD" id="cd12148">
    <property type="entry name" value="fungal_TF_MHR"/>
    <property type="match status" value="1"/>
</dbReference>
<dbReference type="InterPro" id="IPR052761">
    <property type="entry name" value="Fungal_Detox/Toxin_TFs"/>
</dbReference>
<sequence>MDIHDVLSIISHRQGYEEQISLLLYQAILFASSAFVGLDDLAKAGYQDRKAARRAFFQKTKTLYDVNYESDHVVLVRAILLMSYWQESPDHDKNSSHWVGVAISLAKNIGLHSDLSTNGLLTPRMLKLRRRIWWSCVMRDGKDLDVCILGEDSRLLLPDCVLLRDPEMQQKLNQICVQQAKLCVLINYALKARSREADTVDFKLKTWKAALPTSCQYQSLTKRDALNGCSTIALHLSLIFVATSVLGISVSTGVLPPTSLLRREGGDKNGHGVGSAEFGTLFSKQLGEIYMDAAFAARYLANVVCRGNSQDDRSSHVYGSALDGVAQKPVEERLVNELLPTLKETTPALDDILNVEPQASDPDHERHSWETCPFDEETQTELPQISSPAPSSSRFDTTSGFSGSTALDIDLSVQGLVPWTPQSDVCVADDGRWSDFETENSDNGSDTFLLLLENTETARTPVGSDEDKCDTII</sequence>
<dbReference type="GO" id="GO:0006351">
    <property type="term" value="P:DNA-templated transcription"/>
    <property type="evidence" value="ECO:0007669"/>
    <property type="project" value="InterPro"/>
</dbReference>
<dbReference type="InterPro" id="IPR007219">
    <property type="entry name" value="XnlR_reg_dom"/>
</dbReference>
<dbReference type="GO" id="GO:0003677">
    <property type="term" value="F:DNA binding"/>
    <property type="evidence" value="ECO:0007669"/>
    <property type="project" value="InterPro"/>
</dbReference>
<feature type="region of interest" description="Disordered" evidence="2">
    <location>
        <begin position="349"/>
        <end position="399"/>
    </location>
</feature>
<evidence type="ECO:0000259" key="3">
    <source>
        <dbReference type="Pfam" id="PF04082"/>
    </source>
</evidence>
<dbReference type="Proteomes" id="UP001174694">
    <property type="component" value="Unassembled WGS sequence"/>
</dbReference>
<evidence type="ECO:0000313" key="4">
    <source>
        <dbReference type="EMBL" id="KAJ9144528.1"/>
    </source>
</evidence>
<name>A0AA38RSF5_9PEZI</name>
<feature type="domain" description="Xylanolytic transcriptional activator regulatory" evidence="3">
    <location>
        <begin position="14"/>
        <end position="140"/>
    </location>
</feature>
<proteinExistence type="predicted"/>
<evidence type="ECO:0000313" key="5">
    <source>
        <dbReference type="Proteomes" id="UP001174694"/>
    </source>
</evidence>
<protein>
    <recommendedName>
        <fullName evidence="3">Xylanolytic transcriptional activator regulatory domain-containing protein</fullName>
    </recommendedName>
</protein>